<keyword evidence="3" id="KW-1185">Reference proteome</keyword>
<evidence type="ECO:0000313" key="3">
    <source>
        <dbReference type="Proteomes" id="UP000245207"/>
    </source>
</evidence>
<dbReference type="AlphaFoldDB" id="A0A2U1QA83"/>
<evidence type="ECO:0000313" key="2">
    <source>
        <dbReference type="EMBL" id="PWA94918.1"/>
    </source>
</evidence>
<reference evidence="2 3" key="1">
    <citation type="journal article" date="2018" name="Mol. Plant">
        <title>The genome of Artemisia annua provides insight into the evolution of Asteraceae family and artemisinin biosynthesis.</title>
        <authorList>
            <person name="Shen Q."/>
            <person name="Zhang L."/>
            <person name="Liao Z."/>
            <person name="Wang S."/>
            <person name="Yan T."/>
            <person name="Shi P."/>
            <person name="Liu M."/>
            <person name="Fu X."/>
            <person name="Pan Q."/>
            <person name="Wang Y."/>
            <person name="Lv Z."/>
            <person name="Lu X."/>
            <person name="Zhang F."/>
            <person name="Jiang W."/>
            <person name="Ma Y."/>
            <person name="Chen M."/>
            <person name="Hao X."/>
            <person name="Li L."/>
            <person name="Tang Y."/>
            <person name="Lv G."/>
            <person name="Zhou Y."/>
            <person name="Sun X."/>
            <person name="Brodelius P.E."/>
            <person name="Rose J.K.C."/>
            <person name="Tang K."/>
        </authorList>
    </citation>
    <scope>NUCLEOTIDE SEQUENCE [LARGE SCALE GENOMIC DNA]</scope>
    <source>
        <strain evidence="3">cv. Huhao1</strain>
        <tissue evidence="2">Leaf</tissue>
    </source>
</reference>
<accession>A0A2U1QA83</accession>
<evidence type="ECO:0000256" key="1">
    <source>
        <dbReference type="SAM" id="Coils"/>
    </source>
</evidence>
<feature type="coiled-coil region" evidence="1">
    <location>
        <begin position="116"/>
        <end position="143"/>
    </location>
</feature>
<comment type="caution">
    <text evidence="2">The sequence shown here is derived from an EMBL/GenBank/DDBJ whole genome shotgun (WGS) entry which is preliminary data.</text>
</comment>
<organism evidence="2 3">
    <name type="scientific">Artemisia annua</name>
    <name type="common">Sweet wormwood</name>
    <dbReference type="NCBI Taxonomy" id="35608"/>
    <lineage>
        <taxon>Eukaryota</taxon>
        <taxon>Viridiplantae</taxon>
        <taxon>Streptophyta</taxon>
        <taxon>Embryophyta</taxon>
        <taxon>Tracheophyta</taxon>
        <taxon>Spermatophyta</taxon>
        <taxon>Magnoliopsida</taxon>
        <taxon>eudicotyledons</taxon>
        <taxon>Gunneridae</taxon>
        <taxon>Pentapetalae</taxon>
        <taxon>asterids</taxon>
        <taxon>campanulids</taxon>
        <taxon>Asterales</taxon>
        <taxon>Asteraceae</taxon>
        <taxon>Asteroideae</taxon>
        <taxon>Anthemideae</taxon>
        <taxon>Artemisiinae</taxon>
        <taxon>Artemisia</taxon>
    </lineage>
</organism>
<protein>
    <submittedName>
        <fullName evidence="2">Uncharacterized protein</fullName>
    </submittedName>
</protein>
<proteinExistence type="predicted"/>
<gene>
    <name evidence="2" type="ORF">CTI12_AA055180</name>
</gene>
<sequence>MKRFLDTMQWSWWYVFKGENPCAVTLQASASFFLSGSLHGEHCKMCTSSTVVGYFILSVDRKQRVHYIYVFLLDLKTSGVPKTFQNRSPSSAPTDATCVPIWTLIHKGKTDYLNRFLIHKSQMQQLKEELKKNQNNANFWKSTMIVFCGLVTSFYKVDNEHGLD</sequence>
<dbReference type="Proteomes" id="UP000245207">
    <property type="component" value="Unassembled WGS sequence"/>
</dbReference>
<keyword evidence="1" id="KW-0175">Coiled coil</keyword>
<name>A0A2U1QA83_ARTAN</name>
<dbReference type="EMBL" id="PKPP01000278">
    <property type="protein sequence ID" value="PWA94918.1"/>
    <property type="molecule type" value="Genomic_DNA"/>
</dbReference>